<accession>A0ACA9NHD6</accession>
<evidence type="ECO:0000313" key="1">
    <source>
        <dbReference type="EMBL" id="CAG8657618.1"/>
    </source>
</evidence>
<reference evidence="1" key="1">
    <citation type="submission" date="2021-06" db="EMBL/GenBank/DDBJ databases">
        <authorList>
            <person name="Kallberg Y."/>
            <person name="Tangrot J."/>
            <person name="Rosling A."/>
        </authorList>
    </citation>
    <scope>NUCLEOTIDE SEQUENCE</scope>
    <source>
        <strain evidence="1">AU212A</strain>
    </source>
</reference>
<comment type="caution">
    <text evidence="1">The sequence shown here is derived from an EMBL/GenBank/DDBJ whole genome shotgun (WGS) entry which is preliminary data.</text>
</comment>
<proteinExistence type="predicted"/>
<name>A0ACA9NHD6_9GLOM</name>
<organism evidence="1 2">
    <name type="scientific">Scutellospora calospora</name>
    <dbReference type="NCBI Taxonomy" id="85575"/>
    <lineage>
        <taxon>Eukaryota</taxon>
        <taxon>Fungi</taxon>
        <taxon>Fungi incertae sedis</taxon>
        <taxon>Mucoromycota</taxon>
        <taxon>Glomeromycotina</taxon>
        <taxon>Glomeromycetes</taxon>
        <taxon>Diversisporales</taxon>
        <taxon>Gigasporaceae</taxon>
        <taxon>Scutellospora</taxon>
    </lineage>
</organism>
<keyword evidence="2" id="KW-1185">Reference proteome</keyword>
<evidence type="ECO:0000313" key="2">
    <source>
        <dbReference type="Proteomes" id="UP000789860"/>
    </source>
</evidence>
<sequence>TPLERERVVVVKDIKEDLEEEEEEEELEEQIFVYSELEGVREENYKLDWLGKEKNIAENRKKYFKMKETEKHNLWPVTCLVSLEKEKQKYIHDLFDYYYENEVRLGINYEIGELKEDQKRHLQQLLDQNVELCAQSIYELGRTNITRHTIPTQKTLPIWQQIEIMLVKEIIRPSSSPWTSPVVLVKQGNRKMRFCIDYRKLNAVTVRDNYPLPRVDELLDALNGASWFSTLDLASGYWQVEMLEEDKEKTAFISPYGVFEFNVIPFGLMNAPATFQRLIDQIFNDLIEHLAQVFERLKKVDLKIKPQKCHFTKKELKFLGYVVSARGISTDPNKVRAVQEYPRPKNLRQLHGFLGL</sequence>
<gene>
    <name evidence="1" type="ORF">SCALOS_LOCUS8908</name>
</gene>
<protein>
    <submittedName>
        <fullName evidence="1">11284_t:CDS:1</fullName>
    </submittedName>
</protein>
<feature type="non-terminal residue" evidence="1">
    <location>
        <position position="356"/>
    </location>
</feature>
<dbReference type="EMBL" id="CAJVPM010025362">
    <property type="protein sequence ID" value="CAG8657618.1"/>
    <property type="molecule type" value="Genomic_DNA"/>
</dbReference>
<feature type="non-terminal residue" evidence="1">
    <location>
        <position position="1"/>
    </location>
</feature>
<dbReference type="Proteomes" id="UP000789860">
    <property type="component" value="Unassembled WGS sequence"/>
</dbReference>